<dbReference type="CDD" id="cd17920">
    <property type="entry name" value="DEXHc_RecQ"/>
    <property type="match status" value="1"/>
</dbReference>
<evidence type="ECO:0000259" key="5">
    <source>
        <dbReference type="PROSITE" id="PS51192"/>
    </source>
</evidence>
<evidence type="ECO:0000256" key="2">
    <source>
        <dbReference type="ARBA" id="ARBA00022801"/>
    </source>
</evidence>
<dbReference type="PANTHER" id="PTHR13710:SF84">
    <property type="entry name" value="ATP-DEPENDENT DNA HELICASE RECS-RELATED"/>
    <property type="match status" value="1"/>
</dbReference>
<dbReference type="GO" id="GO:0003678">
    <property type="term" value="F:DNA helicase activity"/>
    <property type="evidence" value="ECO:0007669"/>
    <property type="project" value="UniProtKB-EC"/>
</dbReference>
<evidence type="ECO:0000256" key="3">
    <source>
        <dbReference type="ARBA" id="ARBA00022806"/>
    </source>
</evidence>
<feature type="domain" description="Helicase C-terminal" evidence="6">
    <location>
        <begin position="214"/>
        <end position="361"/>
    </location>
</feature>
<dbReference type="PROSITE" id="PS51194">
    <property type="entry name" value="HELICASE_CTER"/>
    <property type="match status" value="1"/>
</dbReference>
<name>A0ABY3ZS17_9STAP</name>
<evidence type="ECO:0000313" key="8">
    <source>
        <dbReference type="Proteomes" id="UP000830343"/>
    </source>
</evidence>
<dbReference type="InterPro" id="IPR027417">
    <property type="entry name" value="P-loop_NTPase"/>
</dbReference>
<dbReference type="Pfam" id="PF00270">
    <property type="entry name" value="DEAD"/>
    <property type="match status" value="1"/>
</dbReference>
<reference evidence="7" key="1">
    <citation type="submission" date="2022-03" db="EMBL/GenBank/DDBJ databases">
        <authorList>
            <person name="Vrbovska V."/>
            <person name="Kovarovic V."/>
            <person name="Botka T."/>
            <person name="Pantucek R."/>
        </authorList>
    </citation>
    <scope>NUCLEOTIDE SEQUENCE</scope>
    <source>
        <strain evidence="7">CCM 2609</strain>
    </source>
</reference>
<dbReference type="GO" id="GO:0016787">
    <property type="term" value="F:hydrolase activity"/>
    <property type="evidence" value="ECO:0007669"/>
    <property type="project" value="UniProtKB-KW"/>
</dbReference>
<dbReference type="InterPro" id="IPR011545">
    <property type="entry name" value="DEAD/DEAH_box_helicase_dom"/>
</dbReference>
<keyword evidence="3 7" id="KW-0347">Helicase</keyword>
<proteinExistence type="predicted"/>
<dbReference type="PROSITE" id="PS51192">
    <property type="entry name" value="HELICASE_ATP_BIND_1"/>
    <property type="match status" value="1"/>
</dbReference>
<evidence type="ECO:0000259" key="6">
    <source>
        <dbReference type="PROSITE" id="PS51194"/>
    </source>
</evidence>
<dbReference type="InterPro" id="IPR004589">
    <property type="entry name" value="DNA_helicase_ATP-dep_RecQ"/>
</dbReference>
<dbReference type="InterPro" id="IPR014001">
    <property type="entry name" value="Helicase_ATP-bd"/>
</dbReference>
<dbReference type="EMBL" id="CP094348">
    <property type="protein sequence ID" value="UOB19675.1"/>
    <property type="molecule type" value="Genomic_DNA"/>
</dbReference>
<organism evidence="7 8">
    <name type="scientific">Macrococcus armenti</name>
    <dbReference type="NCBI Taxonomy" id="2875764"/>
    <lineage>
        <taxon>Bacteria</taxon>
        <taxon>Bacillati</taxon>
        <taxon>Bacillota</taxon>
        <taxon>Bacilli</taxon>
        <taxon>Bacillales</taxon>
        <taxon>Staphylococcaceae</taxon>
        <taxon>Macrococcus</taxon>
    </lineage>
</organism>
<dbReference type="Pfam" id="PF00271">
    <property type="entry name" value="Helicase_C"/>
    <property type="match status" value="1"/>
</dbReference>
<dbReference type="NCBIfam" id="TIGR00614">
    <property type="entry name" value="recQ_fam"/>
    <property type="match status" value="1"/>
</dbReference>
<dbReference type="PANTHER" id="PTHR13710">
    <property type="entry name" value="DNA HELICASE RECQ FAMILY MEMBER"/>
    <property type="match status" value="1"/>
</dbReference>
<keyword evidence="8" id="KW-1185">Reference proteome</keyword>
<evidence type="ECO:0000256" key="1">
    <source>
        <dbReference type="ARBA" id="ARBA00022741"/>
    </source>
</evidence>
<dbReference type="Proteomes" id="UP000830343">
    <property type="component" value="Chromosome"/>
</dbReference>
<keyword evidence="1" id="KW-0547">Nucleotide-binding</keyword>
<protein>
    <submittedName>
        <fullName evidence="7">RecQ family ATP-dependent DNA helicase</fullName>
        <ecNumber evidence="7">3.6.4.12</ecNumber>
    </submittedName>
</protein>
<gene>
    <name evidence="7" type="ORF">MRZ06_06360</name>
</gene>
<feature type="domain" description="Helicase ATP-binding" evidence="5">
    <location>
        <begin position="24"/>
        <end position="189"/>
    </location>
</feature>
<keyword evidence="2 7" id="KW-0378">Hydrolase</keyword>
<dbReference type="EC" id="3.6.4.12" evidence="7"/>
<dbReference type="RefSeq" id="WP_243365075.1">
    <property type="nucleotide sequence ID" value="NZ_CP094348.1"/>
</dbReference>
<evidence type="ECO:0000256" key="4">
    <source>
        <dbReference type="ARBA" id="ARBA00022840"/>
    </source>
</evidence>
<sequence>MSIESFAQKVFGIHSLKPAQITVINKILEKKDVLALMPTGSGKSITFQLPVIYWGGRALVITPLIALMEDQVMQLNINRIRAVAIHSGLSSEAIHLIMGDIERYQFIYCSPEWLQSELSDAILSKVRITHIILDEAHCISQWGYQFRPYYLLVNRIINKCNAVVIGLTATASQKIINDIIEVTERDLNVLNFLHMDKDIFLYKFEIEEQDKITFLRKTLTDTGPTIIYFSSKRICDEVYSILSKEYTVDRYHADMEYKDRADVQSRYMADDVQIICATSAFGMGINKRNIRTVIHYHMPSSIYQFIQEIGRAGRDGEACQSILLYNDRDIVQARRMIELDMIDEAVLYNYYHNNLQDETLIERINIFRKRFNDEELPMRLKMQFEEQQHNLNKMLRYVDSNNCLHNELENLSINSLDNTKLENRLNEDCNYCQSNEIQRYKSSVNQIELEPATAIINRLFN</sequence>
<dbReference type="InterPro" id="IPR001650">
    <property type="entry name" value="Helicase_C-like"/>
</dbReference>
<keyword evidence="4" id="KW-0067">ATP-binding</keyword>
<dbReference type="SUPFAM" id="SSF52540">
    <property type="entry name" value="P-loop containing nucleoside triphosphate hydrolases"/>
    <property type="match status" value="1"/>
</dbReference>
<dbReference type="Gene3D" id="3.40.50.300">
    <property type="entry name" value="P-loop containing nucleotide triphosphate hydrolases"/>
    <property type="match status" value="2"/>
</dbReference>
<dbReference type="SMART" id="SM00487">
    <property type="entry name" value="DEXDc"/>
    <property type="match status" value="1"/>
</dbReference>
<dbReference type="SMART" id="SM00490">
    <property type="entry name" value="HELICc"/>
    <property type="match status" value="1"/>
</dbReference>
<reference evidence="7" key="2">
    <citation type="submission" date="2022-04" db="EMBL/GenBank/DDBJ databases">
        <title>Antimicrobial genetic elements in methicillin-resistant Macrococcus armenti.</title>
        <authorList>
            <person name="Keller J.E."/>
            <person name="Schwendener S."/>
            <person name="Pantucek R."/>
            <person name="Perreten V."/>
        </authorList>
    </citation>
    <scope>NUCLEOTIDE SEQUENCE</scope>
    <source>
        <strain evidence="7">CCM 2609</strain>
    </source>
</reference>
<evidence type="ECO:0000313" key="7">
    <source>
        <dbReference type="EMBL" id="UOB19675.1"/>
    </source>
</evidence>
<accession>A0ABY3ZS17</accession>